<evidence type="ECO:0000256" key="2">
    <source>
        <dbReference type="ARBA" id="ARBA00012438"/>
    </source>
</evidence>
<dbReference type="InterPro" id="IPR025828">
    <property type="entry name" value="Put_sensor_dom"/>
</dbReference>
<dbReference type="CDD" id="cd16917">
    <property type="entry name" value="HATPase_UhpB-NarQ-NarX-like"/>
    <property type="match status" value="1"/>
</dbReference>
<accession>A0A438AVN3</accession>
<proteinExistence type="predicted"/>
<dbReference type="PANTHER" id="PTHR24421">
    <property type="entry name" value="NITRATE/NITRITE SENSOR PROTEIN NARX-RELATED"/>
    <property type="match status" value="1"/>
</dbReference>
<keyword evidence="4" id="KW-0808">Transferase</keyword>
<keyword evidence="8" id="KW-0902">Two-component regulatory system</keyword>
<dbReference type="GO" id="GO:0016020">
    <property type="term" value="C:membrane"/>
    <property type="evidence" value="ECO:0007669"/>
    <property type="project" value="InterPro"/>
</dbReference>
<dbReference type="SUPFAM" id="SSF55874">
    <property type="entry name" value="ATPase domain of HSP90 chaperone/DNA topoisomerase II/histidine kinase"/>
    <property type="match status" value="1"/>
</dbReference>
<evidence type="ECO:0000256" key="5">
    <source>
        <dbReference type="ARBA" id="ARBA00022741"/>
    </source>
</evidence>
<feature type="transmembrane region" description="Helical" evidence="9">
    <location>
        <begin position="37"/>
        <end position="57"/>
    </location>
</feature>
<evidence type="ECO:0000256" key="6">
    <source>
        <dbReference type="ARBA" id="ARBA00022777"/>
    </source>
</evidence>
<evidence type="ECO:0000313" key="11">
    <source>
        <dbReference type="EMBL" id="RVW02715.1"/>
    </source>
</evidence>
<evidence type="ECO:0000256" key="8">
    <source>
        <dbReference type="ARBA" id="ARBA00023012"/>
    </source>
</evidence>
<keyword evidence="5" id="KW-0547">Nucleotide-binding</keyword>
<dbReference type="Gene3D" id="1.20.5.1930">
    <property type="match status" value="1"/>
</dbReference>
<keyword evidence="12" id="KW-1185">Reference proteome</keyword>
<dbReference type="InterPro" id="IPR003594">
    <property type="entry name" value="HATPase_dom"/>
</dbReference>
<organism evidence="11 12">
    <name type="scientific">Rhodococcus xishaensis</name>
    <dbReference type="NCBI Taxonomy" id="2487364"/>
    <lineage>
        <taxon>Bacteria</taxon>
        <taxon>Bacillati</taxon>
        <taxon>Actinomycetota</taxon>
        <taxon>Actinomycetes</taxon>
        <taxon>Mycobacteriales</taxon>
        <taxon>Nocardiaceae</taxon>
        <taxon>Rhodococcus</taxon>
    </lineage>
</organism>
<keyword evidence="9" id="KW-0472">Membrane</keyword>
<keyword evidence="9" id="KW-0812">Transmembrane</keyword>
<dbReference type="InterPro" id="IPR050482">
    <property type="entry name" value="Sensor_HK_TwoCompSys"/>
</dbReference>
<dbReference type="PANTHER" id="PTHR24421:SF10">
    <property type="entry name" value="NITRATE_NITRITE SENSOR PROTEIN NARQ"/>
    <property type="match status" value="1"/>
</dbReference>
<dbReference type="SMART" id="SM00387">
    <property type="entry name" value="HATPase_c"/>
    <property type="match status" value="1"/>
</dbReference>
<dbReference type="RefSeq" id="WP_127952686.1">
    <property type="nucleotide sequence ID" value="NZ_RKLO01000003.1"/>
</dbReference>
<dbReference type="Pfam" id="PF02518">
    <property type="entry name" value="HATPase_c"/>
    <property type="match status" value="1"/>
</dbReference>
<keyword evidence="6 11" id="KW-0418">Kinase</keyword>
<evidence type="ECO:0000313" key="12">
    <source>
        <dbReference type="Proteomes" id="UP000283479"/>
    </source>
</evidence>
<keyword evidence="7" id="KW-0067">ATP-binding</keyword>
<reference evidence="11 12" key="1">
    <citation type="submission" date="2018-11" db="EMBL/GenBank/DDBJ databases">
        <title>Rhodococcus spongicola sp. nov. and Rhodococcus xishaensis sp. nov. from marine sponges.</title>
        <authorList>
            <person name="Li L."/>
            <person name="Lin H.W."/>
        </authorList>
    </citation>
    <scope>NUCLEOTIDE SEQUENCE [LARGE SCALE GENOMIC DNA]</scope>
    <source>
        <strain evidence="11 12">LHW51113</strain>
    </source>
</reference>
<dbReference type="Proteomes" id="UP000283479">
    <property type="component" value="Unassembled WGS sequence"/>
</dbReference>
<evidence type="ECO:0000259" key="10">
    <source>
        <dbReference type="SMART" id="SM00387"/>
    </source>
</evidence>
<dbReference type="InterPro" id="IPR036890">
    <property type="entry name" value="HATPase_C_sf"/>
</dbReference>
<evidence type="ECO:0000256" key="9">
    <source>
        <dbReference type="SAM" id="Phobius"/>
    </source>
</evidence>
<gene>
    <name evidence="11" type="ORF">EGT50_08120</name>
</gene>
<comment type="caution">
    <text evidence="11">The sequence shown here is derived from an EMBL/GenBank/DDBJ whole genome shotgun (WGS) entry which is preliminary data.</text>
</comment>
<dbReference type="GO" id="GO:0046983">
    <property type="term" value="F:protein dimerization activity"/>
    <property type="evidence" value="ECO:0007669"/>
    <property type="project" value="InterPro"/>
</dbReference>
<dbReference type="GO" id="GO:0000155">
    <property type="term" value="F:phosphorelay sensor kinase activity"/>
    <property type="evidence" value="ECO:0007669"/>
    <property type="project" value="InterPro"/>
</dbReference>
<keyword evidence="9" id="KW-1133">Transmembrane helix</keyword>
<feature type="domain" description="Histidine kinase/HSP90-like ATPase" evidence="10">
    <location>
        <begin position="322"/>
        <end position="424"/>
    </location>
</feature>
<evidence type="ECO:0000256" key="3">
    <source>
        <dbReference type="ARBA" id="ARBA00022553"/>
    </source>
</evidence>
<dbReference type="EMBL" id="RKLO01000003">
    <property type="protein sequence ID" value="RVW02715.1"/>
    <property type="molecule type" value="Genomic_DNA"/>
</dbReference>
<protein>
    <recommendedName>
        <fullName evidence="2">histidine kinase</fullName>
        <ecNumber evidence="2">2.7.13.3</ecNumber>
    </recommendedName>
</protein>
<dbReference type="InterPro" id="IPR011712">
    <property type="entry name" value="Sig_transdc_His_kin_sub3_dim/P"/>
</dbReference>
<keyword evidence="3" id="KW-0597">Phosphoprotein</keyword>
<dbReference type="EC" id="2.7.13.3" evidence="2"/>
<evidence type="ECO:0000256" key="4">
    <source>
        <dbReference type="ARBA" id="ARBA00022679"/>
    </source>
</evidence>
<dbReference type="OrthoDB" id="5242012at2"/>
<dbReference type="GO" id="GO:0005524">
    <property type="term" value="F:ATP binding"/>
    <property type="evidence" value="ECO:0007669"/>
    <property type="project" value="UniProtKB-KW"/>
</dbReference>
<feature type="transmembrane region" description="Helical" evidence="9">
    <location>
        <begin position="108"/>
        <end position="141"/>
    </location>
</feature>
<comment type="catalytic activity">
    <reaction evidence="1">
        <text>ATP + protein L-histidine = ADP + protein N-phospho-L-histidine.</text>
        <dbReference type="EC" id="2.7.13.3"/>
    </reaction>
</comment>
<dbReference type="Pfam" id="PF07730">
    <property type="entry name" value="HisKA_3"/>
    <property type="match status" value="1"/>
</dbReference>
<dbReference type="Pfam" id="PF13796">
    <property type="entry name" value="Sensor"/>
    <property type="match status" value="1"/>
</dbReference>
<feature type="transmembrane region" description="Helical" evidence="9">
    <location>
        <begin position="161"/>
        <end position="182"/>
    </location>
</feature>
<dbReference type="Gene3D" id="3.30.565.10">
    <property type="entry name" value="Histidine kinase-like ATPase, C-terminal domain"/>
    <property type="match status" value="1"/>
</dbReference>
<feature type="transmembrane region" description="Helical" evidence="9">
    <location>
        <begin position="12"/>
        <end position="31"/>
    </location>
</feature>
<evidence type="ECO:0000256" key="7">
    <source>
        <dbReference type="ARBA" id="ARBA00022840"/>
    </source>
</evidence>
<name>A0A438AVN3_9NOCA</name>
<evidence type="ECO:0000256" key="1">
    <source>
        <dbReference type="ARBA" id="ARBA00000085"/>
    </source>
</evidence>
<sequence>MDRNERLAVRRRALGFLAVESVAGLVSLGLFVVGIVIASLLILIVGWLAVPVYVRVLRWWAGQARARAGRFTGTPIVGRYPPIPQRPGLDDLLRLLTAPTTRRDFAWLAIHAIAAPTAGLFLVALPVGALNSLAIPFYWWMLPADEPVSSIYPVTSWWGAAPMPLVAIGYVVLGWWSIPLIARGVAALATRLLAPRREVELSERVSALTASRAAALDAHAAELRRIERDLHDGAQNRLVAVVMMLGLAERSLRVAPEQALPQLLRAQDAASDALSELRTLVHDIYPPVLDELGLGGAVSALAGRSPVPCVLDVERLRRAPAAVEAAAYFVVAEALTNVAKHSGAKHVRVTIATRDDDTIATRDGDQAAWLVIDVLDDGIGGAVETAGSGLAGIRRRVSAFEGSLTVDSPVDGPTRLEVELPCGF</sequence>
<dbReference type="AlphaFoldDB" id="A0A438AVN3"/>